<evidence type="ECO:0000313" key="1">
    <source>
        <dbReference type="EMBL" id="NMQ28034.1"/>
    </source>
</evidence>
<protein>
    <recommendedName>
        <fullName evidence="3">Mobile element protein</fullName>
    </recommendedName>
</protein>
<sequence length="61" mass="7143">MRANRRVNRIHEHNSELDWKVQTMNQDLPKTVALLVIKAARVVTKMRAPLAVRFGKRYPDC</sequence>
<reference evidence="1 2" key="1">
    <citation type="submission" date="2019-03" db="EMBL/GenBank/DDBJ databases">
        <title>Metabolic reconstructions from genomes of highly enriched 'Candidatus Accumulibacter' and 'Candidatus Competibacter' bioreactor populations.</title>
        <authorList>
            <person name="Annavajhala M.K."/>
            <person name="Welles L."/>
            <person name="Abbas B."/>
            <person name="Sorokin D."/>
            <person name="Park H."/>
            <person name="Van Loosdrecht M."/>
            <person name="Chandran K."/>
        </authorList>
    </citation>
    <scope>NUCLEOTIDE SEQUENCE [LARGE SCALE GENOMIC DNA]</scope>
    <source>
        <strain evidence="1 2">SBR_S</strain>
    </source>
</reference>
<name>A0ABX1TUS8_9PROT</name>
<organism evidence="1 2">
    <name type="scientific">Candidatus Accumulibacter phosphatis</name>
    <dbReference type="NCBI Taxonomy" id="327160"/>
    <lineage>
        <taxon>Bacteria</taxon>
        <taxon>Pseudomonadati</taxon>
        <taxon>Pseudomonadota</taxon>
        <taxon>Betaproteobacteria</taxon>
        <taxon>Candidatus Accumulibacter</taxon>
    </lineage>
</organism>
<dbReference type="Proteomes" id="UP000749010">
    <property type="component" value="Unassembled WGS sequence"/>
</dbReference>
<accession>A0ABX1TUS8</accession>
<evidence type="ECO:0000313" key="2">
    <source>
        <dbReference type="Proteomes" id="UP000749010"/>
    </source>
</evidence>
<gene>
    <name evidence="1" type="ORF">E4Q23_09845</name>
</gene>
<proteinExistence type="predicted"/>
<keyword evidence="2" id="KW-1185">Reference proteome</keyword>
<evidence type="ECO:0008006" key="3">
    <source>
        <dbReference type="Google" id="ProtNLM"/>
    </source>
</evidence>
<dbReference type="RefSeq" id="WP_169066488.1">
    <property type="nucleotide sequence ID" value="NZ_SPMY01000025.1"/>
</dbReference>
<dbReference type="EMBL" id="SPMY01000025">
    <property type="protein sequence ID" value="NMQ28034.1"/>
    <property type="molecule type" value="Genomic_DNA"/>
</dbReference>
<comment type="caution">
    <text evidence="1">The sequence shown here is derived from an EMBL/GenBank/DDBJ whole genome shotgun (WGS) entry which is preliminary data.</text>
</comment>